<name>A0A1G8XNE4_9BACT</name>
<dbReference type="Pfam" id="PF22086">
    <property type="entry name" value="DUF6940"/>
    <property type="match status" value="1"/>
</dbReference>
<dbReference type="AlphaFoldDB" id="A0A1G8XNE4"/>
<keyword evidence="2" id="KW-1185">Reference proteome</keyword>
<dbReference type="EMBL" id="FNFO01000001">
    <property type="protein sequence ID" value="SDJ91987.1"/>
    <property type="molecule type" value="Genomic_DNA"/>
</dbReference>
<dbReference type="InterPro" id="IPR054220">
    <property type="entry name" value="DUF6940"/>
</dbReference>
<sequence>MWHTQLIGQNENARRYRIQADLRPLTFAEVLNHWETSEAFRAYYLELLADAPFEAFYWEHPGLLTRYLGKPYEFVLLRSASLATRPADAEAFAEFFDTSALVVDFENLGKNARLIAPTPRTDADHYKFLASFVRHAPKAQQHALFQRIGHRVNAAVNASHTLWLNTAGMGVIWLHVRLDSRPKYYKTQVYKRPDFLEKVRLVF</sequence>
<accession>A0A1G8XNE4</accession>
<reference evidence="1 2" key="1">
    <citation type="submission" date="2016-10" db="EMBL/GenBank/DDBJ databases">
        <authorList>
            <person name="de Groot N.N."/>
        </authorList>
    </citation>
    <scope>NUCLEOTIDE SEQUENCE [LARGE SCALE GENOMIC DNA]</scope>
    <source>
        <strain evidence="1 2">DSM 25186</strain>
    </source>
</reference>
<organism evidence="1 2">
    <name type="scientific">Catalinimonas alkaloidigena</name>
    <dbReference type="NCBI Taxonomy" id="1075417"/>
    <lineage>
        <taxon>Bacteria</taxon>
        <taxon>Pseudomonadati</taxon>
        <taxon>Bacteroidota</taxon>
        <taxon>Cytophagia</taxon>
        <taxon>Cytophagales</taxon>
        <taxon>Catalimonadaceae</taxon>
        <taxon>Catalinimonas</taxon>
    </lineage>
</organism>
<dbReference type="STRING" id="1075417.SAMN05421823_101423"/>
<protein>
    <submittedName>
        <fullName evidence="1">Uncharacterized protein</fullName>
    </submittedName>
</protein>
<evidence type="ECO:0000313" key="1">
    <source>
        <dbReference type="EMBL" id="SDJ91987.1"/>
    </source>
</evidence>
<dbReference type="Proteomes" id="UP000198510">
    <property type="component" value="Unassembled WGS sequence"/>
</dbReference>
<proteinExistence type="predicted"/>
<evidence type="ECO:0000313" key="2">
    <source>
        <dbReference type="Proteomes" id="UP000198510"/>
    </source>
</evidence>
<gene>
    <name evidence="1" type="ORF">SAMN05421823_101423</name>
</gene>